<dbReference type="OrthoDB" id="5815468at2759"/>
<sequence length="120" mass="13949">ELILCLHEISECYCTYASTSSQNSSAHFSRIAQFVFLLMEPDDQIMLKLCTVSNVTFMAYNLDQLFNQMHIYSDHNDRNDSNPSMSLQLSPNFKYYVMRYFKHHPTFALMDDNKLISGGN</sequence>
<dbReference type="CTD" id="9950182"/>
<dbReference type="KEGG" id="loa:LOAG_12717"/>
<name>A0A1S0TM56_LOALO</name>
<dbReference type="InParanoid" id="A0A1S0TM56"/>
<dbReference type="EMBL" id="JH712826">
    <property type="protein sequence ID" value="EFO15792.1"/>
    <property type="molecule type" value="Genomic_DNA"/>
</dbReference>
<feature type="non-terminal residue" evidence="1">
    <location>
        <position position="1"/>
    </location>
</feature>
<proteinExistence type="predicted"/>
<dbReference type="AlphaFoldDB" id="A0A1S0TM56"/>
<protein>
    <submittedName>
        <fullName evidence="1">Uncharacterized protein</fullName>
    </submittedName>
</protein>
<organism evidence="1">
    <name type="scientific">Loa loa</name>
    <name type="common">Eye worm</name>
    <name type="synonym">Filaria loa</name>
    <dbReference type="NCBI Taxonomy" id="7209"/>
    <lineage>
        <taxon>Eukaryota</taxon>
        <taxon>Metazoa</taxon>
        <taxon>Ecdysozoa</taxon>
        <taxon>Nematoda</taxon>
        <taxon>Chromadorea</taxon>
        <taxon>Rhabditida</taxon>
        <taxon>Spirurina</taxon>
        <taxon>Spiruromorpha</taxon>
        <taxon>Filarioidea</taxon>
        <taxon>Onchocercidae</taxon>
        <taxon>Loa</taxon>
    </lineage>
</organism>
<accession>A0A1S0TM56</accession>
<gene>
    <name evidence="1" type="ORF">LOAG_12717</name>
</gene>
<reference evidence="1" key="1">
    <citation type="submission" date="2012-04" db="EMBL/GenBank/DDBJ databases">
        <title>The Genome Sequence of Loa loa.</title>
        <authorList>
            <consortium name="The Broad Institute Genome Sequencing Platform"/>
            <consortium name="Broad Institute Genome Sequencing Center for Infectious Disease"/>
            <person name="Nutman T.B."/>
            <person name="Fink D.L."/>
            <person name="Russ C."/>
            <person name="Young S."/>
            <person name="Zeng Q."/>
            <person name="Gargeya S."/>
            <person name="Alvarado L."/>
            <person name="Berlin A."/>
            <person name="Chapman S.B."/>
            <person name="Chen Z."/>
            <person name="Freedman E."/>
            <person name="Gellesch M."/>
            <person name="Goldberg J."/>
            <person name="Griggs A."/>
            <person name="Gujja S."/>
            <person name="Heilman E.R."/>
            <person name="Heiman D."/>
            <person name="Howarth C."/>
            <person name="Mehta T."/>
            <person name="Neiman D."/>
            <person name="Pearson M."/>
            <person name="Roberts A."/>
            <person name="Saif S."/>
            <person name="Shea T."/>
            <person name="Shenoy N."/>
            <person name="Sisk P."/>
            <person name="Stolte C."/>
            <person name="Sykes S."/>
            <person name="White J."/>
            <person name="Yandava C."/>
            <person name="Haas B."/>
            <person name="Henn M.R."/>
            <person name="Nusbaum C."/>
            <person name="Birren B."/>
        </authorList>
    </citation>
    <scope>NUCLEOTIDE SEQUENCE [LARGE SCALE GENOMIC DNA]</scope>
</reference>
<dbReference type="GeneID" id="9950182"/>
<dbReference type="RefSeq" id="XP_003148277.1">
    <property type="nucleotide sequence ID" value="XM_003148229.1"/>
</dbReference>
<evidence type="ECO:0000313" key="1">
    <source>
        <dbReference type="EMBL" id="EFO15792.1"/>
    </source>
</evidence>